<accession>A0ABV9UB54</accession>
<gene>
    <name evidence="1" type="ORF">ACFPCY_35210</name>
</gene>
<protein>
    <submittedName>
        <fullName evidence="1">Uncharacterized protein</fullName>
    </submittedName>
</protein>
<keyword evidence="2" id="KW-1185">Reference proteome</keyword>
<evidence type="ECO:0000313" key="2">
    <source>
        <dbReference type="Proteomes" id="UP001595872"/>
    </source>
</evidence>
<dbReference type="RefSeq" id="WP_378262657.1">
    <property type="nucleotide sequence ID" value="NZ_JBHSIT010000012.1"/>
</dbReference>
<organism evidence="1 2">
    <name type="scientific">Actinomadura gamaensis</name>
    <dbReference type="NCBI Taxonomy" id="1763541"/>
    <lineage>
        <taxon>Bacteria</taxon>
        <taxon>Bacillati</taxon>
        <taxon>Actinomycetota</taxon>
        <taxon>Actinomycetes</taxon>
        <taxon>Streptosporangiales</taxon>
        <taxon>Thermomonosporaceae</taxon>
        <taxon>Actinomadura</taxon>
    </lineage>
</organism>
<reference evidence="2" key="1">
    <citation type="journal article" date="2019" name="Int. J. Syst. Evol. Microbiol.">
        <title>The Global Catalogue of Microorganisms (GCM) 10K type strain sequencing project: providing services to taxonomists for standard genome sequencing and annotation.</title>
        <authorList>
            <consortium name="The Broad Institute Genomics Platform"/>
            <consortium name="The Broad Institute Genome Sequencing Center for Infectious Disease"/>
            <person name="Wu L."/>
            <person name="Ma J."/>
        </authorList>
    </citation>
    <scope>NUCLEOTIDE SEQUENCE [LARGE SCALE GENOMIC DNA]</scope>
    <source>
        <strain evidence="2">KLKA75</strain>
    </source>
</reference>
<dbReference type="Proteomes" id="UP001595872">
    <property type="component" value="Unassembled WGS sequence"/>
</dbReference>
<comment type="caution">
    <text evidence="1">The sequence shown here is derived from an EMBL/GenBank/DDBJ whole genome shotgun (WGS) entry which is preliminary data.</text>
</comment>
<sequence>MPYPQISAGQRITASLLNSMLPATVVKSADQQSTSNALTNDPELLLPVVGGATYRGELVLFFSANVNDDLNYAWATPAGTVGRRGIIGPDPTATATVDLTALQDRVSGALNTQFRVGGAGGSHKMLIERLVVIPGATGTLQLQWGQGTGDTANPTTVYANSHLTLTRVA</sequence>
<proteinExistence type="predicted"/>
<name>A0ABV9UB54_9ACTN</name>
<dbReference type="EMBL" id="JBHSIT010000012">
    <property type="protein sequence ID" value="MFC4912595.1"/>
    <property type="molecule type" value="Genomic_DNA"/>
</dbReference>
<evidence type="ECO:0000313" key="1">
    <source>
        <dbReference type="EMBL" id="MFC4912595.1"/>
    </source>
</evidence>